<organism evidence="1 2">
    <name type="scientific">Amborella trichopoda</name>
    <dbReference type="NCBI Taxonomy" id="13333"/>
    <lineage>
        <taxon>Eukaryota</taxon>
        <taxon>Viridiplantae</taxon>
        <taxon>Streptophyta</taxon>
        <taxon>Embryophyta</taxon>
        <taxon>Tracheophyta</taxon>
        <taxon>Spermatophyta</taxon>
        <taxon>Magnoliopsida</taxon>
        <taxon>Amborellales</taxon>
        <taxon>Amborellaceae</taxon>
        <taxon>Amborella</taxon>
    </lineage>
</organism>
<dbReference type="Proteomes" id="UP000017836">
    <property type="component" value="Unassembled WGS sequence"/>
</dbReference>
<evidence type="ECO:0000313" key="1">
    <source>
        <dbReference type="EMBL" id="ERN10170.1"/>
    </source>
</evidence>
<evidence type="ECO:0000313" key="2">
    <source>
        <dbReference type="Proteomes" id="UP000017836"/>
    </source>
</evidence>
<name>W1PSF9_AMBTC</name>
<dbReference type="Gene3D" id="1.10.238.10">
    <property type="entry name" value="EF-hand"/>
    <property type="match status" value="1"/>
</dbReference>
<dbReference type="Gramene" id="ERN10170">
    <property type="protein sequence ID" value="ERN10170"/>
    <property type="gene ID" value="AMTR_s00168p00051310"/>
</dbReference>
<gene>
    <name evidence="1" type="ORF">AMTR_s00168p00051310</name>
</gene>
<sequence>MVRPSDPLKITLTDFFACKQGGTVAGILIDIRGFWAHDNHNYLLQEEEEAEEE</sequence>
<reference evidence="2" key="1">
    <citation type="journal article" date="2013" name="Science">
        <title>The Amborella genome and the evolution of flowering plants.</title>
        <authorList>
            <consortium name="Amborella Genome Project"/>
        </authorList>
    </citation>
    <scope>NUCLEOTIDE SEQUENCE [LARGE SCALE GENOMIC DNA]</scope>
</reference>
<dbReference type="HOGENOM" id="CLU_3071394_0_0_1"/>
<proteinExistence type="predicted"/>
<protein>
    <submittedName>
        <fullName evidence="1">Uncharacterized protein</fullName>
    </submittedName>
</protein>
<dbReference type="eggNOG" id="KOG2562">
    <property type="taxonomic scope" value="Eukaryota"/>
</dbReference>
<dbReference type="STRING" id="13333.W1PSF9"/>
<accession>W1PSF9</accession>
<dbReference type="AlphaFoldDB" id="W1PSF9"/>
<keyword evidence="2" id="KW-1185">Reference proteome</keyword>
<dbReference type="EMBL" id="KI392963">
    <property type="protein sequence ID" value="ERN10170.1"/>
    <property type="molecule type" value="Genomic_DNA"/>
</dbReference>